<keyword evidence="2" id="KW-1185">Reference proteome</keyword>
<comment type="caution">
    <text evidence="1">The sequence shown here is derived from an EMBL/GenBank/DDBJ whole genome shotgun (WGS) entry which is preliminary data.</text>
</comment>
<dbReference type="EMBL" id="SOBT01000008">
    <property type="protein sequence ID" value="TDU30701.1"/>
    <property type="molecule type" value="Genomic_DNA"/>
</dbReference>
<evidence type="ECO:0000313" key="1">
    <source>
        <dbReference type="EMBL" id="TDU30701.1"/>
    </source>
</evidence>
<evidence type="ECO:0000313" key="2">
    <source>
        <dbReference type="Proteomes" id="UP000295341"/>
    </source>
</evidence>
<organism evidence="1 2">
    <name type="scientific">Panacagrimonas perspica</name>
    <dbReference type="NCBI Taxonomy" id="381431"/>
    <lineage>
        <taxon>Bacteria</taxon>
        <taxon>Pseudomonadati</taxon>
        <taxon>Pseudomonadota</taxon>
        <taxon>Gammaproteobacteria</taxon>
        <taxon>Nevskiales</taxon>
        <taxon>Nevskiaceae</taxon>
        <taxon>Panacagrimonas</taxon>
    </lineage>
</organism>
<protein>
    <submittedName>
        <fullName evidence="1">Uncharacterized protein</fullName>
    </submittedName>
</protein>
<accession>A0A4R7PB75</accession>
<gene>
    <name evidence="1" type="ORF">DFR24_0050</name>
</gene>
<name>A0A4R7PB75_9GAMM</name>
<dbReference type="Proteomes" id="UP000295341">
    <property type="component" value="Unassembled WGS sequence"/>
</dbReference>
<reference evidence="1 2" key="1">
    <citation type="submission" date="2019-03" db="EMBL/GenBank/DDBJ databases">
        <title>Genomic Encyclopedia of Type Strains, Phase IV (KMG-IV): sequencing the most valuable type-strain genomes for metagenomic binning, comparative biology and taxonomic classification.</title>
        <authorList>
            <person name="Goeker M."/>
        </authorList>
    </citation>
    <scope>NUCLEOTIDE SEQUENCE [LARGE SCALE GENOMIC DNA]</scope>
    <source>
        <strain evidence="1 2">DSM 26377</strain>
    </source>
</reference>
<dbReference type="AlphaFoldDB" id="A0A4R7PB75"/>
<proteinExistence type="predicted"/>
<sequence>MVRLLPRIRTDLLPPPQALPQVLAEFSTEPNPGYPMEGRWTRLRITQTGGEYLCEKTRGPDPIEERSATVPTLESAKAFFGGGWVVKELFAKLDPQRFPRWP</sequence>